<dbReference type="GO" id="GO:0009081">
    <property type="term" value="P:branched-chain amino acid metabolic process"/>
    <property type="evidence" value="ECO:0007669"/>
    <property type="project" value="InterPro"/>
</dbReference>
<evidence type="ECO:0000256" key="1">
    <source>
        <dbReference type="ARBA" id="ARBA00001933"/>
    </source>
</evidence>
<dbReference type="PANTHER" id="PTHR42825">
    <property type="entry name" value="AMINO ACID AMINOTRANSFERASE"/>
    <property type="match status" value="1"/>
</dbReference>
<evidence type="ECO:0000313" key="5">
    <source>
        <dbReference type="Proteomes" id="UP000015361"/>
    </source>
</evidence>
<keyword evidence="4" id="KW-0808">Transferase</keyword>
<gene>
    <name evidence="4" type="primary">bcaT</name>
    <name evidence="4" type="ORF">O9U_04160</name>
</gene>
<proteinExistence type="inferred from homology"/>
<dbReference type="InterPro" id="IPR005786">
    <property type="entry name" value="B_amino_transII"/>
</dbReference>
<comment type="caution">
    <text evidence="4">The sequence shown here is derived from an EMBL/GenBank/DDBJ whole genome shotgun (WGS) entry which is preliminary data.</text>
</comment>
<organism evidence="4 5">
    <name type="scientific">Lactococcus lactis subsp. lactis A12</name>
    <dbReference type="NCBI Taxonomy" id="1137134"/>
    <lineage>
        <taxon>Bacteria</taxon>
        <taxon>Bacillati</taxon>
        <taxon>Bacillota</taxon>
        <taxon>Bacilli</taxon>
        <taxon>Lactobacillales</taxon>
        <taxon>Streptococcaceae</taxon>
        <taxon>Lactococcus</taxon>
    </lineage>
</organism>
<dbReference type="EC" id="2.6.1.42" evidence="4"/>
<sequence length="102" mass="11072">MSPSILPSITKYSLLYLAEHRLGLKAIEGEVYAKDLGKFVEAGACGTAAIISPIGRIDDGEDSYIFHSETEVGPTVKRLYDELVGIQFGDVEAPEGWIVKVD</sequence>
<dbReference type="PANTHER" id="PTHR42825:SF2">
    <property type="entry name" value="BRANCHED-CHAIN-AMINO-ACID AMINOTRANSFERASE 3, CHLOROPLASTIC-RELATED"/>
    <property type="match status" value="1"/>
</dbReference>
<name>S6F8G9_LACLL</name>
<comment type="cofactor">
    <cofactor evidence="1">
        <name>pyridoxal 5'-phosphate</name>
        <dbReference type="ChEBI" id="CHEBI:597326"/>
    </cofactor>
</comment>
<dbReference type="GO" id="GO:0004084">
    <property type="term" value="F:branched-chain-amino-acid transaminase activity"/>
    <property type="evidence" value="ECO:0007669"/>
    <property type="project" value="UniProtKB-EC"/>
</dbReference>
<reference evidence="4 5" key="1">
    <citation type="journal article" date="2013" name="Appl. Environ. Microbiol.">
        <title>The Carbohydrate Metabolism Signature of Lactococcus lactis Strain A12 Reveals Its Sourdough Ecosystem Origin.</title>
        <authorList>
            <person name="Passerini D."/>
            <person name="Coddeville M."/>
            <person name="Le Bourgeois P."/>
            <person name="Loubiere P."/>
            <person name="Ritzenthaler P."/>
            <person name="Fontagne-Faucher C."/>
            <person name="Daveran-Mingot M.L."/>
            <person name="Cocaign-Bousquet M."/>
        </authorList>
    </citation>
    <scope>NUCLEOTIDE SEQUENCE [LARGE SCALE GENOMIC DNA]</scope>
    <source>
        <strain evidence="4 5">A12</strain>
    </source>
</reference>
<dbReference type="EMBL" id="CBLU010000014">
    <property type="protein sequence ID" value="CDG05074.1"/>
    <property type="molecule type" value="Genomic_DNA"/>
</dbReference>
<dbReference type="Gene3D" id="3.20.10.10">
    <property type="entry name" value="D-amino Acid Aminotransferase, subunit A, domain 2"/>
    <property type="match status" value="1"/>
</dbReference>
<protein>
    <submittedName>
        <fullName evidence="4">Branched-chain-amino-acid aminotransferase</fullName>
        <ecNumber evidence="4">2.6.1.42</ecNumber>
    </submittedName>
</protein>
<dbReference type="InterPro" id="IPR036038">
    <property type="entry name" value="Aminotransferase-like"/>
</dbReference>
<evidence type="ECO:0000256" key="2">
    <source>
        <dbReference type="ARBA" id="ARBA00009320"/>
    </source>
</evidence>
<keyword evidence="4" id="KW-0032">Aminotransferase</keyword>
<dbReference type="Proteomes" id="UP000015361">
    <property type="component" value="Unassembled WGS sequence"/>
</dbReference>
<dbReference type="InterPro" id="IPR043132">
    <property type="entry name" value="BCAT-like_C"/>
</dbReference>
<evidence type="ECO:0000313" key="4">
    <source>
        <dbReference type="EMBL" id="CDG05074.1"/>
    </source>
</evidence>
<accession>S6F8G9</accession>
<dbReference type="AlphaFoldDB" id="S6F8G9"/>
<comment type="similarity">
    <text evidence="2">Belongs to the class-IV pyridoxal-phosphate-dependent aminotransferase family.</text>
</comment>
<evidence type="ECO:0000256" key="3">
    <source>
        <dbReference type="ARBA" id="ARBA00022898"/>
    </source>
</evidence>
<dbReference type="SUPFAM" id="SSF56752">
    <property type="entry name" value="D-aminoacid aminotransferase-like PLP-dependent enzymes"/>
    <property type="match status" value="1"/>
</dbReference>
<keyword evidence="3" id="KW-0663">Pyridoxal phosphate</keyword>